<feature type="region of interest" description="Disordered" evidence="3">
    <location>
        <begin position="2329"/>
        <end position="2352"/>
    </location>
</feature>
<dbReference type="Pfam" id="PF12624">
    <property type="entry name" value="VPS13_N"/>
    <property type="match status" value="2"/>
</dbReference>
<gene>
    <name evidence="5" type="ORF">CYCCA115_LOCUS316</name>
</gene>
<dbReference type="InterPro" id="IPR026854">
    <property type="entry name" value="VPS13_N"/>
</dbReference>
<dbReference type="Proteomes" id="UP001295423">
    <property type="component" value="Unassembled WGS sequence"/>
</dbReference>
<dbReference type="GO" id="GO:0045053">
    <property type="term" value="P:protein retention in Golgi apparatus"/>
    <property type="evidence" value="ECO:0007669"/>
    <property type="project" value="TreeGrafter"/>
</dbReference>
<dbReference type="PANTHER" id="PTHR16166">
    <property type="entry name" value="VACUOLAR PROTEIN SORTING-ASSOCIATED PROTEIN VPS13"/>
    <property type="match status" value="1"/>
</dbReference>
<sequence length="2806" mass="306717">MAKKALQQVLEDTIGKYVKGLEAESLNVAIWSGKIALNSVELNVDAVNLELDRQAEEAPNLALPFKVVSGGFESFHVEVPWSHLASSPVILRLSGLSIIVEPYNRDSQARNESVSIAHAQKERQSSIKSSNDYREQANAVKKLAEAESDSSNQSSGSFVSRLVRRIIENIQVEISDVHISLAGKEGSAGVVLESLSLVTTDKDGKRTFVDRTITSNAENLFLHKALELKGFGVYVDESIPGEPQPHSYIISPLSFQANLRQADGNICIDHSKYHLSSELSTVSIEVSHNQLDVVDKVSQSIATRGNRANPLFPEYRPAARVSSKNAHEWWKYAKRCIGRMSGRSSWAEFFRAFKKRKTYIQLYKRHAHSETCSWIEPLSVSEYSVLTDMENDRTISVNGLMVWRDLADGQVDLERSKRTKNEKGKKKGLFAVFSSERNEDNNDAPLQLTIEELKELEDMSQQGFLDDELSKDSRLCDASFILKSLNIVLTSYQSRQIAALQMGEVDLGFNARADGAFAFNFDMYNLKIQDLATAVSLFPNVLRSLPKDNLVTTEEKKGAVHLQIDKSSTGDQSLKLNIAAFEAVASPTFFKELIKFATLTPAATTEQVKSASLQSASGSVDDISNALVDAWKAKTETKISWAMDVDIDAPIIMVPEACNNTKARILVLDLGHFHLTFGQFSPNKQVEQWFQDNKADHKVDVSYEHGFLGTSDFCFKVGTASDWLERSNFKGFNSGSNIIEPISVKLDFGIEQSHNAIDPPRICCIGVVPFISFRFSPMQGKKLFPVVKAWLDFANEMNSKSEAALPIEAGSSVPVAADGGFQTQSIAKVEPEQGDTVQVPSLEDQSKTDEEYLATFFFKVGLQRLSTTLSLDENNRLEAHLVSVYASTVVRSNGSSSTSLQMGWFWVLDLLESDIRRKQRLLAHSKLTKDPSSFAEGDKYDMLGHLVEQGVFEEDYAGSTDLADISYDQLVSEYGKSRMETRVDQLLDMKFCSLFIHWNPKGLEGVLSMIDSFRSIVDGDETIDRETVVEVVSQNISSPSADAKEEGDSTVEGKLLIKLKAESFDICLRSPRDDLPLFVLAVLDGNINVISGQNELSCHVTLKSITVEDVRPESSHRQYRRIIGQGTGTSATSGSDSHLFVIDYVAELDSTRAELVIGSPQIILIPDAVSELVTFFRVEDQKKQGPSPSSAELEDEHDRKESVDSMKESLCVNEAGNIEVLDGIKYEPSPSLTKLDDENGKKDNVDGTESICVNEAGNIEVVDGTVSYRTRRQTYAVKTQVCSIVLVDLGSELSSARETEARQPSKLAETVVLQGIFDVTVTMDADPENSEMINAGVQGQAEAMQIFSALGKEMLSPMQILAPTQSSLHVSMHKNADESTEIELRVAATTDLEVFLSMHNAAMLSSIIESLSSSFEAKETRNGKSQIQELSAIETERIEQLSSVLDQKDNKKPTQHQSNSSVSTDEAPFQLQPDVEVKIAQKIQTKITMPQFRVTVVNDLLGLDEALFRVSVAKFVAVGEVAFPIGPNPMQNMSVDFRMSTSILADYFDSSINLWSSLLIEPWEVSLKASRASTRRFKSPRLSSTIDLESFPCHLSLSPEFLVSLASAQRMWSVYSVATSKSPIAGGPKDDTNDENAKASMVASAARNLLTSLPYAIENHCGCDVIFSLPHGRIKQRECPTGSIKYFRFQPPQGRGHGGRRVYGQDVEFEKSVTLSIGDCEIVIPHLDGMLGSRKEVHNLSDGRVLVTYVIREDKTTVLHLTSNVSVFNHSSIPFAISVGMIDPQSIGTCVAHNEQKTITALTAIDGVASEQSNRCSVPMDFLTTFSKEWADTSQSSLFLRLSPNLKSDTSVVLSGLLDIASQFGELSHSGKVWRVDVFCQVTNGGSGNIDPFVVQVLVKGTLIDDKSINIDVFLEPRAVIENLFPIDISLRTKMPYTFSTAAQESGAGEHDLKPMNRVEVFTKGDSIAIAMKPTDTASAGSTLEWIDLDLPLKSDFRLSEAVACHFPFAGSKKRNSEFFIAEGYEGLDQLSEVMADEVPKESGSKSSVRKVSLEDPLRSFHVTVCCYGVDHTGEILFESVESMNDRKQYHPFGAFSSGKDSIRLTMLPRSNVMLRLLQLTMEKQAGYKATLPFTMNDLVIGEGGVNALPILWENKKSSGYCAYRRLVNEHQSEIHIVPEFVVFNGSGEAVIISEQGMEDIRIEAGSFAPLKCVSRAGGLELALSYATEECKTKKVRVDQLGMKMELVHSTAGTPVGSVCVQTALDSSGNARLVVKIGDITAGAKGAKAANSSFILPAFLADDFVRFRVRWAKLQIILNESREKRIGEGLSAQDLSSPNHTGKKGPKPVQSDSVMSVNFSQFSVDVQRVFKQQQGGDIKSKTSALPSPERCQISMIIHQLQVKDLTPNSPFPIVFDSSSDANFIDVCARTRGPMDADIVNVDLFDLSLAHSKGKSEVIQLTTSEEYVWRIVDMITRITEASSEVGNYSLVLTEDRDHGGFVVEIKDGVDEIDERVMYTPPRVDQLYELDLARVSPFTLLVSFRRTPDESRYEMARNVRGAALTNYFTRKLKFSIDKAKLKFGKYENRSIKGPPDRLLESLGAVYVGRMKFKVLALLSSASLQDWQFLAARDGDDAYVEGDELRATGNIAGMAAGALLGTVGRGLGDGVSNVTRTLGNGIEGATGLVGARKLGAGVNTVISGVGGGVGNTLTGVGGGAGKVLHGAGQGVGQVVGGVLGGAFQMGKGIGEGIVKGDGKTLVDGIGKGAGQIGGGVVKGTGSILKGATDGVLTVGKGLFQFGKKKPDKN</sequence>
<dbReference type="EMBL" id="CAKOGP040000001">
    <property type="protein sequence ID" value="CAJ1900951.1"/>
    <property type="molecule type" value="Genomic_DNA"/>
</dbReference>
<comment type="similarity">
    <text evidence="1">Belongs to the VPS13 family.</text>
</comment>
<keyword evidence="2" id="KW-0813">Transport</keyword>
<protein>
    <recommendedName>
        <fullName evidence="4">Chorein N-terminal domain-containing protein</fullName>
    </recommendedName>
</protein>
<evidence type="ECO:0000259" key="4">
    <source>
        <dbReference type="Pfam" id="PF12624"/>
    </source>
</evidence>
<evidence type="ECO:0000256" key="1">
    <source>
        <dbReference type="ARBA" id="ARBA00006545"/>
    </source>
</evidence>
<organism evidence="5 6">
    <name type="scientific">Cylindrotheca closterium</name>
    <dbReference type="NCBI Taxonomy" id="2856"/>
    <lineage>
        <taxon>Eukaryota</taxon>
        <taxon>Sar</taxon>
        <taxon>Stramenopiles</taxon>
        <taxon>Ochrophyta</taxon>
        <taxon>Bacillariophyta</taxon>
        <taxon>Bacillariophyceae</taxon>
        <taxon>Bacillariophycidae</taxon>
        <taxon>Bacillariales</taxon>
        <taxon>Bacillariaceae</taxon>
        <taxon>Cylindrotheca</taxon>
    </lineage>
</organism>
<feature type="compositionally biased region" description="Basic and acidic residues" evidence="3">
    <location>
        <begin position="1196"/>
        <end position="1206"/>
    </location>
</feature>
<feature type="compositionally biased region" description="Polar residues" evidence="3">
    <location>
        <begin position="1455"/>
        <end position="1464"/>
    </location>
</feature>
<evidence type="ECO:0000313" key="5">
    <source>
        <dbReference type="EMBL" id="CAJ1900951.1"/>
    </source>
</evidence>
<reference evidence="5" key="1">
    <citation type="submission" date="2023-08" db="EMBL/GenBank/DDBJ databases">
        <authorList>
            <person name="Audoor S."/>
            <person name="Bilcke G."/>
        </authorList>
    </citation>
    <scope>NUCLEOTIDE SEQUENCE</scope>
</reference>
<evidence type="ECO:0000313" key="6">
    <source>
        <dbReference type="Proteomes" id="UP001295423"/>
    </source>
</evidence>
<feature type="region of interest" description="Disordered" evidence="3">
    <location>
        <begin position="1180"/>
        <end position="1206"/>
    </location>
</feature>
<dbReference type="PANTHER" id="PTHR16166:SF93">
    <property type="entry name" value="INTERMEMBRANE LIPID TRANSFER PROTEIN VPS13"/>
    <property type="match status" value="1"/>
</dbReference>
<keyword evidence="6" id="KW-1185">Reference proteome</keyword>
<name>A0AAD2FAS0_9STRA</name>
<accession>A0AAD2FAS0</accession>
<evidence type="ECO:0000256" key="3">
    <source>
        <dbReference type="SAM" id="MobiDB-lite"/>
    </source>
</evidence>
<feature type="region of interest" description="Disordered" evidence="3">
    <location>
        <begin position="1445"/>
        <end position="1467"/>
    </location>
</feature>
<feature type="domain" description="Chorein N-terminal" evidence="4">
    <location>
        <begin position="7"/>
        <end position="237"/>
    </location>
</feature>
<dbReference type="GO" id="GO:0006623">
    <property type="term" value="P:protein targeting to vacuole"/>
    <property type="evidence" value="ECO:0007669"/>
    <property type="project" value="TreeGrafter"/>
</dbReference>
<feature type="domain" description="Chorein N-terminal" evidence="4">
    <location>
        <begin position="244"/>
        <end position="688"/>
    </location>
</feature>
<evidence type="ECO:0000256" key="2">
    <source>
        <dbReference type="ARBA" id="ARBA00022448"/>
    </source>
</evidence>
<proteinExistence type="inferred from homology"/>
<comment type="caution">
    <text evidence="5">The sequence shown here is derived from an EMBL/GenBank/DDBJ whole genome shotgun (WGS) entry which is preliminary data.</text>
</comment>
<dbReference type="InterPro" id="IPR026847">
    <property type="entry name" value="VPS13"/>
</dbReference>